<dbReference type="InterPro" id="IPR036390">
    <property type="entry name" value="WH_DNA-bd_sf"/>
</dbReference>
<dbReference type="GO" id="GO:0003700">
    <property type="term" value="F:DNA-binding transcription factor activity"/>
    <property type="evidence" value="ECO:0007669"/>
    <property type="project" value="InterPro"/>
</dbReference>
<dbReference type="eggNOG" id="COG1725">
    <property type="taxonomic scope" value="Bacteria"/>
</dbReference>
<dbReference type="STRING" id="759851.SAMN04244570_0187"/>
<dbReference type="PANTHER" id="PTHR38445">
    <property type="entry name" value="HTH-TYPE TRANSCRIPTIONAL REPRESSOR YTRA"/>
    <property type="match status" value="1"/>
</dbReference>
<evidence type="ECO:0000256" key="2">
    <source>
        <dbReference type="ARBA" id="ARBA00023125"/>
    </source>
</evidence>
<proteinExistence type="predicted"/>
<dbReference type="HOGENOM" id="CLU_017584_10_4_9"/>
<evidence type="ECO:0000313" key="6">
    <source>
        <dbReference type="Proteomes" id="UP000005316"/>
    </source>
</evidence>
<evidence type="ECO:0000256" key="1">
    <source>
        <dbReference type="ARBA" id="ARBA00023015"/>
    </source>
</evidence>
<dbReference type="PROSITE" id="PS50949">
    <property type="entry name" value="HTH_GNTR"/>
    <property type="match status" value="1"/>
</dbReference>
<sequence length="123" mass="14024">MNIVISNTVNQPIYVQIKNQLKEQILLKELQEKEALPSIRKLAKDLQVSVITTKKAYEELERDGLIETFPGKGSFVAAQNHELLKEEQLKKIEDQLALVIEDSRAFDVGLGELVDMLTLLYEE</sequence>
<organism evidence="5 6">
    <name type="scientific">Sporosarcina newyorkensis 2681</name>
    <dbReference type="NCBI Taxonomy" id="1027292"/>
    <lineage>
        <taxon>Bacteria</taxon>
        <taxon>Bacillati</taxon>
        <taxon>Bacillota</taxon>
        <taxon>Bacilli</taxon>
        <taxon>Bacillales</taxon>
        <taxon>Caryophanaceae</taxon>
        <taxon>Sporosarcina</taxon>
    </lineage>
</organism>
<dbReference type="Gene3D" id="1.10.10.10">
    <property type="entry name" value="Winged helix-like DNA-binding domain superfamily/Winged helix DNA-binding domain"/>
    <property type="match status" value="1"/>
</dbReference>
<protein>
    <submittedName>
        <fullName evidence="5">GntR family transcriptional regulator</fullName>
    </submittedName>
</protein>
<evidence type="ECO:0000313" key="5">
    <source>
        <dbReference type="EMBL" id="EGQ24135.1"/>
    </source>
</evidence>
<dbReference type="Pfam" id="PF00392">
    <property type="entry name" value="GntR"/>
    <property type="match status" value="1"/>
</dbReference>
<keyword evidence="1" id="KW-0805">Transcription regulation</keyword>
<evidence type="ECO:0000259" key="4">
    <source>
        <dbReference type="PROSITE" id="PS50949"/>
    </source>
</evidence>
<dbReference type="RefSeq" id="WP_009499266.1">
    <property type="nucleotide sequence ID" value="NZ_GL982999.1"/>
</dbReference>
<dbReference type="Proteomes" id="UP000005316">
    <property type="component" value="Unassembled WGS sequence"/>
</dbReference>
<dbReference type="CDD" id="cd07377">
    <property type="entry name" value="WHTH_GntR"/>
    <property type="match status" value="1"/>
</dbReference>
<comment type="caution">
    <text evidence="5">The sequence shown here is derived from an EMBL/GenBank/DDBJ whole genome shotgun (WGS) entry which is preliminary data.</text>
</comment>
<evidence type="ECO:0000256" key="3">
    <source>
        <dbReference type="ARBA" id="ARBA00023163"/>
    </source>
</evidence>
<dbReference type="InterPro" id="IPR000524">
    <property type="entry name" value="Tscrpt_reg_HTH_GntR"/>
</dbReference>
<dbReference type="OrthoDB" id="9801546at2"/>
<dbReference type="PANTHER" id="PTHR38445:SF7">
    <property type="entry name" value="GNTR-FAMILY TRANSCRIPTIONAL REGULATOR"/>
    <property type="match status" value="1"/>
</dbReference>
<dbReference type="SMART" id="SM00345">
    <property type="entry name" value="HTH_GNTR"/>
    <property type="match status" value="1"/>
</dbReference>
<dbReference type="EMBL" id="AFPZ01000076">
    <property type="protein sequence ID" value="EGQ24135.1"/>
    <property type="molecule type" value="Genomic_DNA"/>
</dbReference>
<reference evidence="5 6" key="1">
    <citation type="submission" date="2011-04" db="EMBL/GenBank/DDBJ databases">
        <authorList>
            <person name="Muzny D."/>
            <person name="Qin X."/>
            <person name="Deng J."/>
            <person name="Jiang H."/>
            <person name="Liu Y."/>
            <person name="Qu J."/>
            <person name="Song X.-Z."/>
            <person name="Zhang L."/>
            <person name="Thornton R."/>
            <person name="Coyle M."/>
            <person name="Francisco L."/>
            <person name="Jackson L."/>
            <person name="Javaid M."/>
            <person name="Korchina V."/>
            <person name="Kovar C."/>
            <person name="Mata R."/>
            <person name="Mathew T."/>
            <person name="Ngo R."/>
            <person name="Nguyen L."/>
            <person name="Nguyen N."/>
            <person name="Okwuonu G."/>
            <person name="Ongeri F."/>
            <person name="Pham C."/>
            <person name="Simmons D."/>
            <person name="Wilczek-Boney K."/>
            <person name="Hale W."/>
            <person name="Jakkamsetti A."/>
            <person name="Pham P."/>
            <person name="Ruth R."/>
            <person name="San Lucas F."/>
            <person name="Warren J."/>
            <person name="Zhang J."/>
            <person name="Zhao Z."/>
            <person name="Zhou C."/>
            <person name="Zhu D."/>
            <person name="Lee S."/>
            <person name="Bess C."/>
            <person name="Blankenburg K."/>
            <person name="Forbes L."/>
            <person name="Fu Q."/>
            <person name="Gubbala S."/>
            <person name="Hirani K."/>
            <person name="Jayaseelan J.C."/>
            <person name="Lara F."/>
            <person name="Munidasa M."/>
            <person name="Palculict T."/>
            <person name="Patil S."/>
            <person name="Pu L.-L."/>
            <person name="Saada N."/>
            <person name="Tang L."/>
            <person name="Weissenberger G."/>
            <person name="Zhu Y."/>
            <person name="Hemphill L."/>
            <person name="Shang Y."/>
            <person name="Youmans B."/>
            <person name="Ayvaz T."/>
            <person name="Ross M."/>
            <person name="Santibanez J."/>
            <person name="Aqrawi P."/>
            <person name="Gross S."/>
            <person name="Joshi V."/>
            <person name="Fowler G."/>
            <person name="Nazareth L."/>
            <person name="Reid J."/>
            <person name="Worley K."/>
            <person name="Petrosino J."/>
            <person name="Highlander S."/>
            <person name="Gibbs R."/>
        </authorList>
    </citation>
    <scope>NUCLEOTIDE SEQUENCE [LARGE SCALE GENOMIC DNA]</scope>
    <source>
        <strain evidence="5 6">2681</strain>
    </source>
</reference>
<accession>F9DUU7</accession>
<dbReference type="SUPFAM" id="SSF46785">
    <property type="entry name" value="Winged helix' DNA-binding domain"/>
    <property type="match status" value="1"/>
</dbReference>
<dbReference type="AlphaFoldDB" id="F9DUU7"/>
<feature type="domain" description="HTH gntR-type" evidence="4">
    <location>
        <begin position="11"/>
        <end position="79"/>
    </location>
</feature>
<gene>
    <name evidence="5" type="ORF">HMPREF9372_2578</name>
</gene>
<dbReference type="InterPro" id="IPR036388">
    <property type="entry name" value="WH-like_DNA-bd_sf"/>
</dbReference>
<name>F9DUU7_9BACL</name>
<keyword evidence="2" id="KW-0238">DNA-binding</keyword>
<keyword evidence="3" id="KW-0804">Transcription</keyword>
<dbReference type="GO" id="GO:0003677">
    <property type="term" value="F:DNA binding"/>
    <property type="evidence" value="ECO:0007669"/>
    <property type="project" value="UniProtKB-KW"/>
</dbReference>